<accession>A0A3D4V7Y7</accession>
<dbReference type="EMBL" id="DPIY01000007">
    <property type="protein sequence ID" value="HCT57246.1"/>
    <property type="molecule type" value="Genomic_DNA"/>
</dbReference>
<organism evidence="1 2">
    <name type="scientific">Gemmatimonas aurantiaca</name>
    <dbReference type="NCBI Taxonomy" id="173480"/>
    <lineage>
        <taxon>Bacteria</taxon>
        <taxon>Pseudomonadati</taxon>
        <taxon>Gemmatimonadota</taxon>
        <taxon>Gemmatimonadia</taxon>
        <taxon>Gemmatimonadales</taxon>
        <taxon>Gemmatimonadaceae</taxon>
        <taxon>Gemmatimonas</taxon>
    </lineage>
</organism>
<evidence type="ECO:0000313" key="2">
    <source>
        <dbReference type="Proteomes" id="UP000264071"/>
    </source>
</evidence>
<dbReference type="Proteomes" id="UP000264071">
    <property type="component" value="Unassembled WGS sequence"/>
</dbReference>
<reference evidence="1 2" key="1">
    <citation type="journal article" date="2018" name="Nat. Biotechnol.">
        <title>A standardized bacterial taxonomy based on genome phylogeny substantially revises the tree of life.</title>
        <authorList>
            <person name="Parks D.H."/>
            <person name="Chuvochina M."/>
            <person name="Waite D.W."/>
            <person name="Rinke C."/>
            <person name="Skarshewski A."/>
            <person name="Chaumeil P.A."/>
            <person name="Hugenholtz P."/>
        </authorList>
    </citation>
    <scope>NUCLEOTIDE SEQUENCE [LARGE SCALE GENOMIC DNA]</scope>
    <source>
        <strain evidence="1">UBA8844</strain>
    </source>
</reference>
<proteinExistence type="predicted"/>
<evidence type="ECO:0000313" key="1">
    <source>
        <dbReference type="EMBL" id="HCT57246.1"/>
    </source>
</evidence>
<comment type="caution">
    <text evidence="1">The sequence shown here is derived from an EMBL/GenBank/DDBJ whole genome shotgun (WGS) entry which is preliminary data.</text>
</comment>
<name>A0A3D4V7Y7_9BACT</name>
<evidence type="ECO:0008006" key="3">
    <source>
        <dbReference type="Google" id="ProtNLM"/>
    </source>
</evidence>
<sequence length="425" mass="45599">MSTAVQYTTAAMMAKTLRKVAADAQEGFNFTSPEVDVLKKVPEADVDYSLRETLFPADLNETGGVASLVDFGKLANPSVTGLEEGIGYLVHFNKRFNRSTLTRLVAKGKSNQIEDQFKYSMAKSVKALNRRVSIGFWGSSSGILALTDTDLTTSLSQTLTMRAAHGVTGLDDAGYLADLFVPGDAAGNDGDGVAVLEAGVVKGVGKITAKSRSGGTITIAFDVAPTASTTNGLQIVLCNAIGSTLTQTDYNKALVGWADALTASALHSITHPEWAPAVYDTSNVRFSPLLYQRGRDEMALRGDGTISHVFWDAAVKRDAWDNRASLQRFNDTATFTLDADIKAKNATNVVSRFVPPGWVTAFDVSKAVKRVDIVPALDNSSSGGSEDGGKEYIDEAGKVYELNRIMALQWRNRRATCGWTGKTRS</sequence>
<gene>
    <name evidence="1" type="ORF">DGD08_08540</name>
</gene>
<dbReference type="AlphaFoldDB" id="A0A3D4V7Y7"/>
<protein>
    <recommendedName>
        <fullName evidence="3">Phage major capsid protein</fullName>
    </recommendedName>
</protein>